<dbReference type="PANTHER" id="PTHR43782">
    <property type="entry name" value="ARGINASE"/>
    <property type="match status" value="1"/>
</dbReference>
<reference evidence="5 6" key="1">
    <citation type="journal article" date="2015" name="Genome Announc.">
        <title>Expanding the biotechnology potential of lactobacilli through comparative genomics of 213 strains and associated genera.</title>
        <authorList>
            <person name="Sun Z."/>
            <person name="Harris H.M."/>
            <person name="McCann A."/>
            <person name="Guo C."/>
            <person name="Argimon S."/>
            <person name="Zhang W."/>
            <person name="Yang X."/>
            <person name="Jeffery I.B."/>
            <person name="Cooney J.C."/>
            <person name="Kagawa T.F."/>
            <person name="Liu W."/>
            <person name="Song Y."/>
            <person name="Salvetti E."/>
            <person name="Wrobel A."/>
            <person name="Rasinkangas P."/>
            <person name="Parkhill J."/>
            <person name="Rea M.C."/>
            <person name="O'Sullivan O."/>
            <person name="Ritari J."/>
            <person name="Douillard F.P."/>
            <person name="Paul Ross R."/>
            <person name="Yang R."/>
            <person name="Briner A.E."/>
            <person name="Felis G.E."/>
            <person name="de Vos W.M."/>
            <person name="Barrangou R."/>
            <person name="Klaenhammer T.R."/>
            <person name="Caufield P.W."/>
            <person name="Cui Y."/>
            <person name="Zhang H."/>
            <person name="O'Toole P.W."/>
        </authorList>
    </citation>
    <scope>NUCLEOTIDE SEQUENCE [LARGE SCALE GENOMIC DNA]</scope>
    <source>
        <strain evidence="5 6">DSM 23365</strain>
    </source>
</reference>
<dbReference type="GO" id="GO:0005829">
    <property type="term" value="C:cytosol"/>
    <property type="evidence" value="ECO:0007669"/>
    <property type="project" value="TreeGrafter"/>
</dbReference>
<evidence type="ECO:0000313" key="5">
    <source>
        <dbReference type="EMBL" id="KRN15976.1"/>
    </source>
</evidence>
<dbReference type="Pfam" id="PF00491">
    <property type="entry name" value="Arginase"/>
    <property type="match status" value="1"/>
</dbReference>
<dbReference type="CDD" id="cd09999">
    <property type="entry name" value="Arginase-like_1"/>
    <property type="match status" value="1"/>
</dbReference>
<dbReference type="PROSITE" id="PS51409">
    <property type="entry name" value="ARGINASE_2"/>
    <property type="match status" value="1"/>
</dbReference>
<dbReference type="GO" id="GO:0030145">
    <property type="term" value="F:manganese ion binding"/>
    <property type="evidence" value="ECO:0007669"/>
    <property type="project" value="TreeGrafter"/>
</dbReference>
<keyword evidence="3" id="KW-0464">Manganese</keyword>
<dbReference type="RefSeq" id="WP_057152421.1">
    <property type="nucleotide sequence ID" value="NZ_AYZM01000177.1"/>
</dbReference>
<dbReference type="OrthoDB" id="9789727at2"/>
<dbReference type="GO" id="GO:0004053">
    <property type="term" value="F:arginase activity"/>
    <property type="evidence" value="ECO:0007669"/>
    <property type="project" value="TreeGrafter"/>
</dbReference>
<protein>
    <submittedName>
        <fullName evidence="5">Arginase</fullName>
    </submittedName>
</protein>
<dbReference type="EMBL" id="AYZM01000177">
    <property type="protein sequence ID" value="KRN15976.1"/>
    <property type="molecule type" value="Genomic_DNA"/>
</dbReference>
<accession>A0A0R2EIN9</accession>
<name>A0A0R2EIN9_9LACO</name>
<comment type="similarity">
    <text evidence="4">Belongs to the arginase family.</text>
</comment>
<dbReference type="PATRIC" id="fig|1423804.4.peg.2999"/>
<dbReference type="STRING" id="1423804.FD14_GL002784"/>
<evidence type="ECO:0000256" key="2">
    <source>
        <dbReference type="ARBA" id="ARBA00022801"/>
    </source>
</evidence>
<dbReference type="Proteomes" id="UP000051442">
    <property type="component" value="Unassembled WGS sequence"/>
</dbReference>
<gene>
    <name evidence="5" type="ORF">FD14_GL002784</name>
</gene>
<evidence type="ECO:0000256" key="1">
    <source>
        <dbReference type="ARBA" id="ARBA00022723"/>
    </source>
</evidence>
<evidence type="ECO:0000256" key="3">
    <source>
        <dbReference type="ARBA" id="ARBA00023211"/>
    </source>
</evidence>
<dbReference type="InterPro" id="IPR006035">
    <property type="entry name" value="Ureohydrolase"/>
</dbReference>
<sequence length="285" mass="31713">MTTSTLELVLPQWQGGNNPDYQLGSELLATIVPQTHTIDRVKVPVSTDPLPAQTTGIDGEATLLNQFQTTTNILSLKHPERVITLGGDCSISEAPFDYLNGRYDDFGIIWLDVHPDVANDHNSHHVHEMVLANLLNAGAPTFNNQVTHHIAPDHVLLAGLKYDELRDMDQTVNQLNLAYATPADLRHDNHAVIDWLRDHHIRHVAVHWDLDVLDPNDFRSIYPAEPHTDVSQFPAAVGELTCQQVFSLLTEIGQTSDLVGLSIAEHLPWDAINLRRGLADLPIFN</sequence>
<keyword evidence="1" id="KW-0479">Metal-binding</keyword>
<organism evidence="5 6">
    <name type="scientific">Secundilactobacillus similis DSM 23365 = JCM 2765</name>
    <dbReference type="NCBI Taxonomy" id="1423804"/>
    <lineage>
        <taxon>Bacteria</taxon>
        <taxon>Bacillati</taxon>
        <taxon>Bacillota</taxon>
        <taxon>Bacilli</taxon>
        <taxon>Lactobacillales</taxon>
        <taxon>Lactobacillaceae</taxon>
        <taxon>Secundilactobacillus</taxon>
    </lineage>
</organism>
<proteinExistence type="inferred from homology"/>
<dbReference type="AlphaFoldDB" id="A0A0R2EIN9"/>
<keyword evidence="6" id="KW-1185">Reference proteome</keyword>
<dbReference type="Gene3D" id="3.40.800.10">
    <property type="entry name" value="Ureohydrolase domain"/>
    <property type="match status" value="1"/>
</dbReference>
<comment type="caution">
    <text evidence="5">The sequence shown here is derived from an EMBL/GenBank/DDBJ whole genome shotgun (WGS) entry which is preliminary data.</text>
</comment>
<dbReference type="PANTHER" id="PTHR43782:SF3">
    <property type="entry name" value="ARGINASE"/>
    <property type="match status" value="1"/>
</dbReference>
<dbReference type="InterPro" id="IPR023696">
    <property type="entry name" value="Ureohydrolase_dom_sf"/>
</dbReference>
<evidence type="ECO:0000256" key="4">
    <source>
        <dbReference type="PROSITE-ProRule" id="PRU00742"/>
    </source>
</evidence>
<keyword evidence="2" id="KW-0378">Hydrolase</keyword>
<dbReference type="SUPFAM" id="SSF52768">
    <property type="entry name" value="Arginase/deacetylase"/>
    <property type="match status" value="1"/>
</dbReference>
<evidence type="ECO:0000313" key="6">
    <source>
        <dbReference type="Proteomes" id="UP000051442"/>
    </source>
</evidence>